<comment type="caution">
    <text evidence="5">The sequence shown here is derived from an EMBL/GenBank/DDBJ whole genome shotgun (WGS) entry which is preliminary data.</text>
</comment>
<dbReference type="PANTHER" id="PTHR46268">
    <property type="entry name" value="STRESS RESPONSE PROTEIN NHAX"/>
    <property type="match status" value="1"/>
</dbReference>
<dbReference type="InterPro" id="IPR014729">
    <property type="entry name" value="Rossmann-like_a/b/a_fold"/>
</dbReference>
<dbReference type="GO" id="GO:0005524">
    <property type="term" value="F:ATP binding"/>
    <property type="evidence" value="ECO:0007669"/>
    <property type="project" value="UniProtKB-KW"/>
</dbReference>
<proteinExistence type="inferred from homology"/>
<evidence type="ECO:0000313" key="6">
    <source>
        <dbReference type="Proteomes" id="UP000287171"/>
    </source>
</evidence>
<organism evidence="5 6">
    <name type="scientific">Dictyobacter alpinus</name>
    <dbReference type="NCBI Taxonomy" id="2014873"/>
    <lineage>
        <taxon>Bacteria</taxon>
        <taxon>Bacillati</taxon>
        <taxon>Chloroflexota</taxon>
        <taxon>Ktedonobacteria</taxon>
        <taxon>Ktedonobacterales</taxon>
        <taxon>Dictyobacteraceae</taxon>
        <taxon>Dictyobacter</taxon>
    </lineage>
</organism>
<keyword evidence="6" id="KW-1185">Reference proteome</keyword>
<evidence type="ECO:0000256" key="3">
    <source>
        <dbReference type="ARBA" id="ARBA00022840"/>
    </source>
</evidence>
<evidence type="ECO:0000313" key="5">
    <source>
        <dbReference type="EMBL" id="GCE30156.1"/>
    </source>
</evidence>
<evidence type="ECO:0000256" key="1">
    <source>
        <dbReference type="ARBA" id="ARBA00008791"/>
    </source>
</evidence>
<comment type="similarity">
    <text evidence="1">Belongs to the universal stress protein A family.</text>
</comment>
<evidence type="ECO:0000256" key="2">
    <source>
        <dbReference type="ARBA" id="ARBA00022741"/>
    </source>
</evidence>
<evidence type="ECO:0000259" key="4">
    <source>
        <dbReference type="Pfam" id="PF00582"/>
    </source>
</evidence>
<dbReference type="RefSeq" id="WP_161982466.1">
    <property type="nucleotide sequence ID" value="NZ_BIFT01000002.1"/>
</dbReference>
<dbReference type="PANTHER" id="PTHR46268:SF27">
    <property type="entry name" value="UNIVERSAL STRESS PROTEIN RV2623"/>
    <property type="match status" value="1"/>
</dbReference>
<dbReference type="PRINTS" id="PR01438">
    <property type="entry name" value="UNVRSLSTRESS"/>
</dbReference>
<dbReference type="Gene3D" id="3.40.50.12370">
    <property type="match status" value="1"/>
</dbReference>
<dbReference type="SUPFAM" id="SSF52402">
    <property type="entry name" value="Adenine nucleotide alpha hydrolases-like"/>
    <property type="match status" value="2"/>
</dbReference>
<dbReference type="Pfam" id="PF00582">
    <property type="entry name" value="Usp"/>
    <property type="match status" value="2"/>
</dbReference>
<dbReference type="EMBL" id="BIFT01000002">
    <property type="protein sequence ID" value="GCE30156.1"/>
    <property type="molecule type" value="Genomic_DNA"/>
</dbReference>
<name>A0A402BFN7_9CHLR</name>
<accession>A0A402BFN7</accession>
<sequence>MNGQFQHIIVPLDGSVCAEHALPLAARLARASGARITLLYILEYIPEYVSSPVPATMVSQESMAISEKQARDYLVRIQKSPVLSGLALHPDLFYGRPAATIVENASLEHADLIVMCSHGRTGFKRFVMGSVAQQVAIHSPVPVLILQRSDKEEIEELAVPFRILVALDGSERSEAILKPAAMLSVLLSTPQTGNLHLLRVVPPVHATDMDEIEATTHANRQALKDAKKYLKDLSEKLRLDTLRELPVQISYSVRYDKDVSGAVYDAAMVGNILATPAISAIALTTHGRHGIPRLLLGSVTEDILRHATLPLLVVRHPDKKVETQGATEEKQAPAVKQEKTYSPFIAF</sequence>
<dbReference type="InterPro" id="IPR006016">
    <property type="entry name" value="UspA"/>
</dbReference>
<dbReference type="InterPro" id="IPR006015">
    <property type="entry name" value="Universal_stress_UspA"/>
</dbReference>
<dbReference type="Proteomes" id="UP000287171">
    <property type="component" value="Unassembled WGS sequence"/>
</dbReference>
<keyword evidence="2" id="KW-0547">Nucleotide-binding</keyword>
<protein>
    <submittedName>
        <fullName evidence="5">Universal stress protein UspA</fullName>
    </submittedName>
</protein>
<gene>
    <name evidence="5" type="ORF">KDA_56400</name>
</gene>
<dbReference type="Gene3D" id="3.40.50.620">
    <property type="entry name" value="HUPs"/>
    <property type="match status" value="1"/>
</dbReference>
<dbReference type="CDD" id="cd00293">
    <property type="entry name" value="USP-like"/>
    <property type="match status" value="2"/>
</dbReference>
<feature type="domain" description="UspA" evidence="4">
    <location>
        <begin position="5"/>
        <end position="146"/>
    </location>
</feature>
<reference evidence="6" key="1">
    <citation type="submission" date="2018-12" db="EMBL/GenBank/DDBJ databases">
        <title>Tengunoibacter tsumagoiensis gen. nov., sp. nov., Dictyobacter kobayashii sp. nov., D. alpinus sp. nov., and D. joshuensis sp. nov. and description of Dictyobacteraceae fam. nov. within the order Ktedonobacterales isolated from Tengu-no-mugimeshi.</title>
        <authorList>
            <person name="Wang C.M."/>
            <person name="Zheng Y."/>
            <person name="Sakai Y."/>
            <person name="Toyoda A."/>
            <person name="Minakuchi Y."/>
            <person name="Abe K."/>
            <person name="Yokota A."/>
            <person name="Yabe S."/>
        </authorList>
    </citation>
    <scope>NUCLEOTIDE SEQUENCE [LARGE SCALE GENOMIC DNA]</scope>
    <source>
        <strain evidence="6">Uno16</strain>
    </source>
</reference>
<dbReference type="AlphaFoldDB" id="A0A402BFN7"/>
<feature type="domain" description="UspA" evidence="4">
    <location>
        <begin position="162"/>
        <end position="315"/>
    </location>
</feature>
<keyword evidence="3" id="KW-0067">ATP-binding</keyword>